<dbReference type="Pfam" id="PF06414">
    <property type="entry name" value="Zeta_toxin"/>
    <property type="match status" value="1"/>
</dbReference>
<reference evidence="9" key="1">
    <citation type="journal article" date="2019" name="Int. J. Syst. Evol. Microbiol.">
        <title>The Global Catalogue of Microorganisms (GCM) 10K type strain sequencing project: providing services to taxonomists for standard genome sequencing and annotation.</title>
        <authorList>
            <consortium name="The Broad Institute Genomics Platform"/>
            <consortium name="The Broad Institute Genome Sequencing Center for Infectious Disease"/>
            <person name="Wu L."/>
            <person name="Ma J."/>
        </authorList>
    </citation>
    <scope>NUCLEOTIDE SEQUENCE [LARGE SCALE GENOMIC DNA]</scope>
    <source>
        <strain evidence="9">JCM 18958</strain>
    </source>
</reference>
<proteinExistence type="inferred from homology"/>
<evidence type="ECO:0000256" key="4">
    <source>
        <dbReference type="ARBA" id="ARBA00022840"/>
    </source>
</evidence>
<feature type="domain" description="Zeta toxin" evidence="7">
    <location>
        <begin position="2"/>
        <end position="140"/>
    </location>
</feature>
<protein>
    <recommendedName>
        <fullName evidence="5">UDP-N-acetylglucosamine kinase</fullName>
        <ecNumber evidence="2">2.7.1.176</ecNumber>
    </recommendedName>
    <alternativeName>
        <fullName evidence="5">UDP-N-acetylglucosamine kinase</fullName>
    </alternativeName>
</protein>
<comment type="catalytic activity">
    <reaction evidence="6">
        <text>UDP-N-acetyl-alpha-D-glucosamine + ATP = UDP-N-acetyl-alpha-D-glucosamine 3'-phosphate + ADP + H(+)</text>
        <dbReference type="Rhea" id="RHEA:32671"/>
        <dbReference type="ChEBI" id="CHEBI:15378"/>
        <dbReference type="ChEBI" id="CHEBI:30616"/>
        <dbReference type="ChEBI" id="CHEBI:57705"/>
        <dbReference type="ChEBI" id="CHEBI:64353"/>
        <dbReference type="ChEBI" id="CHEBI:456216"/>
        <dbReference type="EC" id="2.7.1.176"/>
    </reaction>
</comment>
<dbReference type="Gene3D" id="3.40.50.300">
    <property type="entry name" value="P-loop containing nucleotide triphosphate hydrolases"/>
    <property type="match status" value="1"/>
</dbReference>
<keyword evidence="4" id="KW-0067">ATP-binding</keyword>
<comment type="caution">
    <text evidence="8">The sequence shown here is derived from an EMBL/GenBank/DDBJ whole genome shotgun (WGS) entry which is preliminary data.</text>
</comment>
<dbReference type="PANTHER" id="PTHR39206">
    <property type="entry name" value="SLL8004 PROTEIN"/>
    <property type="match status" value="1"/>
</dbReference>
<name>A0ABP8X5F9_9MICC</name>
<dbReference type="InterPro" id="IPR027417">
    <property type="entry name" value="P-loop_NTPase"/>
</dbReference>
<evidence type="ECO:0000256" key="5">
    <source>
        <dbReference type="ARBA" id="ARBA00032897"/>
    </source>
</evidence>
<gene>
    <name evidence="8" type="ORF">GCM10025781_19470</name>
</gene>
<dbReference type="PANTHER" id="PTHR39206:SF1">
    <property type="entry name" value="SLL8004 PROTEIN"/>
    <property type="match status" value="1"/>
</dbReference>
<keyword evidence="9" id="KW-1185">Reference proteome</keyword>
<evidence type="ECO:0000313" key="8">
    <source>
        <dbReference type="EMBL" id="GAA4701219.1"/>
    </source>
</evidence>
<evidence type="ECO:0000256" key="1">
    <source>
        <dbReference type="ARBA" id="ARBA00009104"/>
    </source>
</evidence>
<sequence length="196" mass="21571">MPILHLLAGSNGAGKSSYVRDVLMPTTHLSFINADEIAAKTWPDAQAEHAYEAARIAEAQRRDRIADGASFISETVFSHPSKVQLVADCIEAGYLVHLHVIMVPIDLTVQRVLERVRRGGHAVPEHKIRERYERLWGNVSAAIRLADTAELLDNSSARIPFRLCARYEHGALIGSPSWPEWTPAALREGTSGRGGC</sequence>
<dbReference type="InterPro" id="IPR010488">
    <property type="entry name" value="Zeta_toxin_domain"/>
</dbReference>
<keyword evidence="3" id="KW-0547">Nucleotide-binding</keyword>
<accession>A0ABP8X5F9</accession>
<dbReference type="EC" id="2.7.1.176" evidence="2"/>
<dbReference type="EMBL" id="BAABLN010000031">
    <property type="protein sequence ID" value="GAA4701219.1"/>
    <property type="molecule type" value="Genomic_DNA"/>
</dbReference>
<dbReference type="Proteomes" id="UP001501446">
    <property type="component" value="Unassembled WGS sequence"/>
</dbReference>
<evidence type="ECO:0000256" key="2">
    <source>
        <dbReference type="ARBA" id="ARBA00011963"/>
    </source>
</evidence>
<organism evidence="8 9">
    <name type="scientific">Kocuria gwangalliensis</name>
    <dbReference type="NCBI Taxonomy" id="501592"/>
    <lineage>
        <taxon>Bacteria</taxon>
        <taxon>Bacillati</taxon>
        <taxon>Actinomycetota</taxon>
        <taxon>Actinomycetes</taxon>
        <taxon>Micrococcales</taxon>
        <taxon>Micrococcaceae</taxon>
        <taxon>Kocuria</taxon>
    </lineage>
</organism>
<comment type="similarity">
    <text evidence="1">Belongs to the zeta toxin family.</text>
</comment>
<evidence type="ECO:0000256" key="3">
    <source>
        <dbReference type="ARBA" id="ARBA00022741"/>
    </source>
</evidence>
<dbReference type="SUPFAM" id="SSF52540">
    <property type="entry name" value="P-loop containing nucleoside triphosphate hydrolases"/>
    <property type="match status" value="1"/>
</dbReference>
<evidence type="ECO:0000256" key="6">
    <source>
        <dbReference type="ARBA" id="ARBA00048178"/>
    </source>
</evidence>
<evidence type="ECO:0000313" key="9">
    <source>
        <dbReference type="Proteomes" id="UP001501446"/>
    </source>
</evidence>
<evidence type="ECO:0000259" key="7">
    <source>
        <dbReference type="Pfam" id="PF06414"/>
    </source>
</evidence>
<dbReference type="RefSeq" id="WP_345311369.1">
    <property type="nucleotide sequence ID" value="NZ_BAABLN010000031.1"/>
</dbReference>